<dbReference type="AlphaFoldDB" id="C0CQK9"/>
<keyword evidence="2" id="KW-1003">Cell membrane</keyword>
<evidence type="ECO:0000313" key="8">
    <source>
        <dbReference type="Proteomes" id="UP000003100"/>
    </source>
</evidence>
<dbReference type="PATRIC" id="fig|476272.21.peg.1295"/>
<evidence type="ECO:0000256" key="2">
    <source>
        <dbReference type="ARBA" id="ARBA00022475"/>
    </source>
</evidence>
<accession>C0CQK9</accession>
<keyword evidence="3 6" id="KW-0812">Transmembrane</keyword>
<sequence length="188" mass="19627">GQNILQLGDFVKVGQGTIGPIPVPVIIVVCISIVIWYIVNNTRYGRGLYAIGGSRSAAEASGINSKKSIYKSYIINGLLVGVAGMIFMARNNAGLPNGAVGYEMTGLTAAIVGGTSFTGGIGTVSGTIAGAFIIGFLENVMNLVGVNPYIQQVIEGFIIVLAVAFDVVSKSKKSQKVIVKDEKKEEKA</sequence>
<feature type="transmembrane region" description="Helical" evidence="6">
    <location>
        <begin position="110"/>
        <end position="137"/>
    </location>
</feature>
<dbReference type="PANTHER" id="PTHR32196:SF72">
    <property type="entry name" value="RIBOSE IMPORT PERMEASE PROTEIN RBSC"/>
    <property type="match status" value="1"/>
</dbReference>
<evidence type="ECO:0000313" key="7">
    <source>
        <dbReference type="EMBL" id="EEG47888.1"/>
    </source>
</evidence>
<name>C0CQK9_BLAHS</name>
<dbReference type="GO" id="GO:0022857">
    <property type="term" value="F:transmembrane transporter activity"/>
    <property type="evidence" value="ECO:0007669"/>
    <property type="project" value="InterPro"/>
</dbReference>
<dbReference type="HOGENOM" id="CLU_028880_6_2_9"/>
<dbReference type="EMBL" id="ACBZ01000172">
    <property type="protein sequence ID" value="EEG47888.1"/>
    <property type="molecule type" value="Genomic_DNA"/>
</dbReference>
<dbReference type="eggNOG" id="COG1172">
    <property type="taxonomic scope" value="Bacteria"/>
</dbReference>
<dbReference type="GO" id="GO:0005886">
    <property type="term" value="C:plasma membrane"/>
    <property type="evidence" value="ECO:0007669"/>
    <property type="project" value="UniProtKB-SubCell"/>
</dbReference>
<evidence type="ECO:0000256" key="3">
    <source>
        <dbReference type="ARBA" id="ARBA00022692"/>
    </source>
</evidence>
<keyword evidence="5 6" id="KW-0472">Membrane</keyword>
<evidence type="ECO:0000256" key="4">
    <source>
        <dbReference type="ARBA" id="ARBA00022989"/>
    </source>
</evidence>
<comment type="subcellular location">
    <subcellularLocation>
        <location evidence="1">Cell membrane</location>
        <topology evidence="1">Multi-pass membrane protein</topology>
    </subcellularLocation>
</comment>
<dbReference type="Proteomes" id="UP000003100">
    <property type="component" value="Unassembled WGS sequence"/>
</dbReference>
<dbReference type="InterPro" id="IPR001851">
    <property type="entry name" value="ABC_transp_permease"/>
</dbReference>
<evidence type="ECO:0000256" key="6">
    <source>
        <dbReference type="SAM" id="Phobius"/>
    </source>
</evidence>
<gene>
    <name evidence="7" type="ORF">RUMHYD_03172</name>
</gene>
<keyword evidence="4 6" id="KW-1133">Transmembrane helix</keyword>
<feature type="non-terminal residue" evidence="7">
    <location>
        <position position="1"/>
    </location>
</feature>
<dbReference type="Pfam" id="PF02653">
    <property type="entry name" value="BPD_transp_2"/>
    <property type="match status" value="1"/>
</dbReference>
<reference evidence="7 8" key="2">
    <citation type="submission" date="2009-02" db="EMBL/GenBank/DDBJ databases">
        <title>Draft genome sequence of Blautia hydrogenotrophica DSM 10507 (Ruminococcus hydrogenotrophicus DSM 10507).</title>
        <authorList>
            <person name="Sudarsanam P."/>
            <person name="Ley R."/>
            <person name="Guruge J."/>
            <person name="Turnbaugh P.J."/>
            <person name="Mahowald M."/>
            <person name="Liep D."/>
            <person name="Gordon J."/>
        </authorList>
    </citation>
    <scope>NUCLEOTIDE SEQUENCE [LARGE SCALE GENOMIC DNA]</scope>
    <source>
        <strain evidence="8">DSM 10507 / JCM 14656 / S5a33</strain>
    </source>
</reference>
<feature type="transmembrane region" description="Helical" evidence="6">
    <location>
        <begin position="70"/>
        <end position="89"/>
    </location>
</feature>
<reference evidence="7 8" key="1">
    <citation type="submission" date="2009-01" db="EMBL/GenBank/DDBJ databases">
        <authorList>
            <person name="Fulton L."/>
            <person name="Clifton S."/>
            <person name="Fulton B."/>
            <person name="Xu J."/>
            <person name="Minx P."/>
            <person name="Pepin K.H."/>
            <person name="Johnson M."/>
            <person name="Bhonagiri V."/>
            <person name="Nash W.E."/>
            <person name="Mardis E.R."/>
            <person name="Wilson R.K."/>
        </authorList>
    </citation>
    <scope>NUCLEOTIDE SEQUENCE [LARGE SCALE GENOMIC DNA]</scope>
    <source>
        <strain evidence="8">DSM 10507 / JCM 14656 / S5a33</strain>
    </source>
</reference>
<feature type="transmembrane region" description="Helical" evidence="6">
    <location>
        <begin position="149"/>
        <end position="168"/>
    </location>
</feature>
<proteinExistence type="predicted"/>
<feature type="transmembrane region" description="Helical" evidence="6">
    <location>
        <begin position="21"/>
        <end position="39"/>
    </location>
</feature>
<organism evidence="7 8">
    <name type="scientific">Blautia hydrogenotrophica (strain DSM 10507 / JCM 14656 / S5a33)</name>
    <name type="common">Ruminococcus hydrogenotrophicus</name>
    <dbReference type="NCBI Taxonomy" id="476272"/>
    <lineage>
        <taxon>Bacteria</taxon>
        <taxon>Bacillati</taxon>
        <taxon>Bacillota</taxon>
        <taxon>Clostridia</taxon>
        <taxon>Lachnospirales</taxon>
        <taxon>Lachnospiraceae</taxon>
        <taxon>Blautia</taxon>
    </lineage>
</organism>
<dbReference type="CDD" id="cd06579">
    <property type="entry name" value="TM_PBP1_transp_AraH_like"/>
    <property type="match status" value="1"/>
</dbReference>
<evidence type="ECO:0000256" key="1">
    <source>
        <dbReference type="ARBA" id="ARBA00004651"/>
    </source>
</evidence>
<dbReference type="RefSeq" id="WP_005951140.1">
    <property type="nucleotide sequence ID" value="NZ_GG657686.1"/>
</dbReference>
<keyword evidence="8" id="KW-1185">Reference proteome</keyword>
<comment type="caution">
    <text evidence="7">The sequence shown here is derived from an EMBL/GenBank/DDBJ whole genome shotgun (WGS) entry which is preliminary data.</text>
</comment>
<evidence type="ECO:0008006" key="9">
    <source>
        <dbReference type="Google" id="ProtNLM"/>
    </source>
</evidence>
<evidence type="ECO:0000256" key="5">
    <source>
        <dbReference type="ARBA" id="ARBA00023136"/>
    </source>
</evidence>
<protein>
    <recommendedName>
        <fullName evidence="9">ABC transporter permease</fullName>
    </recommendedName>
</protein>
<dbReference type="PANTHER" id="PTHR32196">
    <property type="entry name" value="ABC TRANSPORTER PERMEASE PROTEIN YPHD-RELATED-RELATED"/>
    <property type="match status" value="1"/>
</dbReference>